<dbReference type="InterPro" id="IPR014729">
    <property type="entry name" value="Rossmann-like_a/b/a_fold"/>
</dbReference>
<dbReference type="PANTHER" id="PTHR47815">
    <property type="entry name" value="UNIVERSAL STRESS PROTEIN A FAMILY PROTEIN C25B2.10"/>
    <property type="match status" value="1"/>
</dbReference>
<sequence>MTSTPTVADSPAEREVRPTSIAWRTNLPERPASEGRRRQSSLTSSVGSVSLPSGSVRGDRQRSLSSPPPPPTFLKRVSFDTFNNKDASDFSLTLKSKHKDYAYTRRSRTFLCGTDQNDYSEFALEWLIDELVDDGDEVVCLRVVDKDSKISSDAALQERQYRHEAQNLLDQIIEKNEDDKSISIILEFSVGKVQETIQKMIHIYEPVILIVGTRGRSLGGLQGLLPGSVSKYCLQHSPVPVIVVRPSSKRDKKKAKRKADPGRKVYQEMVHNSDTAFTNHGNHSRKSVSGVIGAMSNTSISSLGEHISLNSPGGDVSPKTLAPANGEGDGSSPTSRSPTPSSESFGGGDGGAKLDYAEGDR</sequence>
<feature type="compositionally biased region" description="Low complexity" evidence="1">
    <location>
        <begin position="40"/>
        <end position="56"/>
    </location>
</feature>
<dbReference type="Pfam" id="PF00582">
    <property type="entry name" value="Usp"/>
    <property type="match status" value="1"/>
</dbReference>
<feature type="region of interest" description="Disordered" evidence="1">
    <location>
        <begin position="304"/>
        <end position="361"/>
    </location>
</feature>
<dbReference type="PANTHER" id="PTHR47815:SF1">
    <property type="entry name" value="UNIVERSAL STRESS PROTEIN A FAMILY PROTEIN C25B2.10"/>
    <property type="match status" value="1"/>
</dbReference>
<dbReference type="Gene3D" id="3.40.50.620">
    <property type="entry name" value="HUPs"/>
    <property type="match status" value="1"/>
</dbReference>
<evidence type="ECO:0000313" key="4">
    <source>
        <dbReference type="Proteomes" id="UP001412239"/>
    </source>
</evidence>
<gene>
    <name evidence="3" type="ORF">GSTUAT00004164001</name>
</gene>
<feature type="region of interest" description="Disordered" evidence="1">
    <location>
        <begin position="244"/>
        <end position="267"/>
    </location>
</feature>
<evidence type="ECO:0000256" key="1">
    <source>
        <dbReference type="SAM" id="MobiDB-lite"/>
    </source>
</evidence>
<dbReference type="PRINTS" id="PR01438">
    <property type="entry name" value="UNVRSLSTRESS"/>
</dbReference>
<feature type="region of interest" description="Disordered" evidence="1">
    <location>
        <begin position="1"/>
        <end position="73"/>
    </location>
</feature>
<keyword evidence="4" id="KW-1185">Reference proteome</keyword>
<dbReference type="InterPro" id="IPR006016">
    <property type="entry name" value="UspA"/>
</dbReference>
<proteinExistence type="predicted"/>
<dbReference type="CDD" id="cd23659">
    <property type="entry name" value="USP_At3g01520-like"/>
    <property type="match status" value="1"/>
</dbReference>
<dbReference type="SUPFAM" id="SSF52402">
    <property type="entry name" value="Adenine nucleotide alpha hydrolases-like"/>
    <property type="match status" value="1"/>
</dbReference>
<evidence type="ECO:0000313" key="3">
    <source>
        <dbReference type="EMBL" id="CUS11709.1"/>
    </source>
</evidence>
<dbReference type="EMBL" id="LN891013">
    <property type="protein sequence ID" value="CUS11709.1"/>
    <property type="molecule type" value="Genomic_DNA"/>
</dbReference>
<feature type="domain" description="UspA" evidence="2">
    <location>
        <begin position="108"/>
        <end position="245"/>
    </location>
</feature>
<evidence type="ECO:0000259" key="2">
    <source>
        <dbReference type="Pfam" id="PF00582"/>
    </source>
</evidence>
<reference evidence="3" key="1">
    <citation type="submission" date="2015-10" db="EMBL/GenBank/DDBJ databases">
        <authorList>
            <person name="Regsiter A."/>
            <person name="william w."/>
        </authorList>
    </citation>
    <scope>NUCLEOTIDE SEQUENCE</scope>
    <source>
        <strain evidence="3">Montdore</strain>
    </source>
</reference>
<dbReference type="AlphaFoldDB" id="A0A292PVY3"/>
<protein>
    <recommendedName>
        <fullName evidence="2">UspA domain-containing protein</fullName>
    </recommendedName>
</protein>
<name>A0A292PVY3_9PEZI</name>
<dbReference type="Proteomes" id="UP001412239">
    <property type="component" value="Unassembled WGS sequence"/>
</dbReference>
<feature type="compositionally biased region" description="Low complexity" evidence="1">
    <location>
        <begin position="331"/>
        <end position="344"/>
    </location>
</feature>
<organism evidence="3 4">
    <name type="scientific">Tuber aestivum</name>
    <name type="common">summer truffle</name>
    <dbReference type="NCBI Taxonomy" id="59557"/>
    <lineage>
        <taxon>Eukaryota</taxon>
        <taxon>Fungi</taxon>
        <taxon>Dikarya</taxon>
        <taxon>Ascomycota</taxon>
        <taxon>Pezizomycotina</taxon>
        <taxon>Pezizomycetes</taxon>
        <taxon>Pezizales</taxon>
        <taxon>Tuberaceae</taxon>
        <taxon>Tuber</taxon>
    </lineage>
</organism>
<dbReference type="InterPro" id="IPR006015">
    <property type="entry name" value="Universal_stress_UspA"/>
</dbReference>
<accession>A0A292PVY3</accession>